<feature type="coiled-coil region" evidence="1">
    <location>
        <begin position="134"/>
        <end position="193"/>
    </location>
</feature>
<feature type="compositionally biased region" description="Pro residues" evidence="2">
    <location>
        <begin position="9"/>
        <end position="22"/>
    </location>
</feature>
<evidence type="ECO:0000313" key="3">
    <source>
        <dbReference type="EMBL" id="GIZ47381.1"/>
    </source>
</evidence>
<dbReference type="EMBL" id="BOLY01000007">
    <property type="protein sequence ID" value="GIZ47381.1"/>
    <property type="molecule type" value="Genomic_DNA"/>
</dbReference>
<comment type="caution">
    <text evidence="3">The sequence shown here is derived from an EMBL/GenBank/DDBJ whole genome shotgun (WGS) entry which is preliminary data.</text>
</comment>
<dbReference type="OrthoDB" id="10570583at2759"/>
<organism evidence="3 4">
    <name type="scientific">Cercospora kikuchii</name>
    <dbReference type="NCBI Taxonomy" id="84275"/>
    <lineage>
        <taxon>Eukaryota</taxon>
        <taxon>Fungi</taxon>
        <taxon>Dikarya</taxon>
        <taxon>Ascomycota</taxon>
        <taxon>Pezizomycotina</taxon>
        <taxon>Dothideomycetes</taxon>
        <taxon>Dothideomycetidae</taxon>
        <taxon>Mycosphaerellales</taxon>
        <taxon>Mycosphaerellaceae</taxon>
        <taxon>Cercospora</taxon>
    </lineage>
</organism>
<dbReference type="AlphaFoldDB" id="A0A9P3CRE8"/>
<keyword evidence="4" id="KW-1185">Reference proteome</keyword>
<dbReference type="RefSeq" id="XP_044661868.1">
    <property type="nucleotide sequence ID" value="XM_044805933.1"/>
</dbReference>
<evidence type="ECO:0000256" key="2">
    <source>
        <dbReference type="SAM" id="MobiDB-lite"/>
    </source>
</evidence>
<gene>
    <name evidence="3" type="ORF">CKM354_001047400</name>
</gene>
<evidence type="ECO:0000313" key="4">
    <source>
        <dbReference type="Proteomes" id="UP000825890"/>
    </source>
</evidence>
<feature type="region of interest" description="Disordered" evidence="2">
    <location>
        <begin position="1"/>
        <end position="25"/>
    </location>
</feature>
<sequence>MPKNRRPTTAPPVRQPTAQPPRPEADENELITIFADVANGLQECGHESNQVLHHWLQLNKQISAWDTSSSPAWLCRVRDGLYDFASQTHNEMKADRLAREESTQKDVKIRDLELEVVRLCDAAMVAEGRVAVERQAKNEALQKLQDQNIELQGSKLTLEIVSRVPSQVNLQDTRTKDAEIEDMKRRIARLEEHADTCSWARDDKVRVSGLEAELSHTSGPATAHPEDKSVSEKVPVDPLDVDLLRVFSKPDRVATEIKALYDRLSTAAYNASRGLSDLFDHDCYLSACERLYRRINRLLQPLADASDENLQRRIKLVREMEKLVEEQLAHGRDFNRVESIYDEEWEMLMDDLTRED</sequence>
<reference evidence="3 4" key="1">
    <citation type="submission" date="2021-01" db="EMBL/GenBank/DDBJ databases">
        <title>Cercospora kikuchii MAFF 305040 whole genome shotgun sequence.</title>
        <authorList>
            <person name="Kashiwa T."/>
            <person name="Suzuki T."/>
        </authorList>
    </citation>
    <scope>NUCLEOTIDE SEQUENCE [LARGE SCALE GENOMIC DNA]</scope>
    <source>
        <strain evidence="3 4">MAFF 305040</strain>
    </source>
</reference>
<dbReference type="GeneID" id="68296049"/>
<evidence type="ECO:0000256" key="1">
    <source>
        <dbReference type="SAM" id="Coils"/>
    </source>
</evidence>
<feature type="region of interest" description="Disordered" evidence="2">
    <location>
        <begin position="211"/>
        <end position="231"/>
    </location>
</feature>
<accession>A0A9P3CRE8</accession>
<dbReference type="Proteomes" id="UP000825890">
    <property type="component" value="Unassembled WGS sequence"/>
</dbReference>
<proteinExistence type="predicted"/>
<name>A0A9P3CRE8_9PEZI</name>
<keyword evidence="1" id="KW-0175">Coiled coil</keyword>
<protein>
    <submittedName>
        <fullName evidence="3">Uncharacterized protein</fullName>
    </submittedName>
</protein>